<proteinExistence type="predicted"/>
<evidence type="ECO:0000313" key="3">
    <source>
        <dbReference type="Proteomes" id="UP001291999"/>
    </source>
</evidence>
<protein>
    <submittedName>
        <fullName evidence="2">Uncharacterized protein</fullName>
    </submittedName>
</protein>
<dbReference type="EMBL" id="JAXQPW010000006">
    <property type="protein sequence ID" value="MDZ5663216.1"/>
    <property type="molecule type" value="Genomic_DNA"/>
</dbReference>
<evidence type="ECO:0000313" key="2">
    <source>
        <dbReference type="EMBL" id="MDZ5663216.1"/>
    </source>
</evidence>
<comment type="caution">
    <text evidence="2">The sequence shown here is derived from an EMBL/GenBank/DDBJ whole genome shotgun (WGS) entry which is preliminary data.</text>
</comment>
<evidence type="ECO:0000256" key="1">
    <source>
        <dbReference type="SAM" id="MobiDB-lite"/>
    </source>
</evidence>
<feature type="region of interest" description="Disordered" evidence="1">
    <location>
        <begin position="1"/>
        <end position="47"/>
    </location>
</feature>
<accession>A0ABU5KE31</accession>
<sequence length="105" mass="11354">MAGGMTSGRRETLAERVANTRAREAGHGVAPERPVEHPAPREPPAPPVRHCWYDGPHGRQAALLLGWRQVEGRYSGRIVVAAPEPDGWAVVEMWVDQGMLSPAGA</sequence>
<dbReference type="RefSeq" id="WP_322425051.1">
    <property type="nucleotide sequence ID" value="NZ_JAXQPW010000006.1"/>
</dbReference>
<name>A0ABU5KE31_9ACTN</name>
<organism evidence="2 3">
    <name type="scientific">Nocardioides renjunii</name>
    <dbReference type="NCBI Taxonomy" id="3095075"/>
    <lineage>
        <taxon>Bacteria</taxon>
        <taxon>Bacillati</taxon>
        <taxon>Actinomycetota</taxon>
        <taxon>Actinomycetes</taxon>
        <taxon>Propionibacteriales</taxon>
        <taxon>Nocardioidaceae</taxon>
        <taxon>Nocardioides</taxon>
    </lineage>
</organism>
<gene>
    <name evidence="2" type="ORF">SFC79_15695</name>
</gene>
<keyword evidence="3" id="KW-1185">Reference proteome</keyword>
<dbReference type="Proteomes" id="UP001291999">
    <property type="component" value="Unassembled WGS sequence"/>
</dbReference>
<reference evidence="2 3" key="1">
    <citation type="submission" date="2023-11" db="EMBL/GenBank/DDBJ databases">
        <title>Novel species in genus Nocardioides.</title>
        <authorList>
            <person name="Zhou H."/>
        </authorList>
    </citation>
    <scope>NUCLEOTIDE SEQUENCE [LARGE SCALE GENOMIC DNA]</scope>
    <source>
        <strain evidence="2 3">S-58</strain>
    </source>
</reference>